<evidence type="ECO:0000259" key="6">
    <source>
        <dbReference type="Pfam" id="PF00496"/>
    </source>
</evidence>
<dbReference type="InterPro" id="IPR030678">
    <property type="entry name" value="Peptide/Ni-bd"/>
</dbReference>
<dbReference type="RefSeq" id="WP_109661537.1">
    <property type="nucleotide sequence ID" value="NZ_QGGH01000002.1"/>
</dbReference>
<dbReference type="InterPro" id="IPR039424">
    <property type="entry name" value="SBP_5"/>
</dbReference>
<dbReference type="GO" id="GO:0043190">
    <property type="term" value="C:ATP-binding cassette (ABC) transporter complex"/>
    <property type="evidence" value="ECO:0007669"/>
    <property type="project" value="InterPro"/>
</dbReference>
<dbReference type="Proteomes" id="UP000245631">
    <property type="component" value="Unassembled WGS sequence"/>
</dbReference>
<dbReference type="PIRSF" id="PIRSF002741">
    <property type="entry name" value="MppA"/>
    <property type="match status" value="1"/>
</dbReference>
<comment type="similarity">
    <text evidence="2">Belongs to the bacterial solute-binding protein 5 family.</text>
</comment>
<dbReference type="Pfam" id="PF00496">
    <property type="entry name" value="SBP_bac_5"/>
    <property type="match status" value="1"/>
</dbReference>
<evidence type="ECO:0000313" key="7">
    <source>
        <dbReference type="EMBL" id="PWJ92271.1"/>
    </source>
</evidence>
<evidence type="ECO:0000256" key="3">
    <source>
        <dbReference type="ARBA" id="ARBA00022448"/>
    </source>
</evidence>
<dbReference type="PANTHER" id="PTHR30290:SF9">
    <property type="entry name" value="OLIGOPEPTIDE-BINDING PROTEIN APPA"/>
    <property type="match status" value="1"/>
</dbReference>
<evidence type="ECO:0000256" key="4">
    <source>
        <dbReference type="ARBA" id="ARBA00022729"/>
    </source>
</evidence>
<reference evidence="7 8" key="1">
    <citation type="submission" date="2018-05" db="EMBL/GenBank/DDBJ databases">
        <title>Genomic Encyclopedia of Type Strains, Phase IV (KMG-IV): sequencing the most valuable type-strain genomes for metagenomic binning, comparative biology and taxonomic classification.</title>
        <authorList>
            <person name="Goeker M."/>
        </authorList>
    </citation>
    <scope>NUCLEOTIDE SEQUENCE [LARGE SCALE GENOMIC DNA]</scope>
    <source>
        <strain evidence="7 8">DSM 2626</strain>
    </source>
</reference>
<dbReference type="PANTHER" id="PTHR30290">
    <property type="entry name" value="PERIPLASMIC BINDING COMPONENT OF ABC TRANSPORTER"/>
    <property type="match status" value="1"/>
</dbReference>
<evidence type="ECO:0000256" key="5">
    <source>
        <dbReference type="SAM" id="SignalP"/>
    </source>
</evidence>
<organism evidence="7 8">
    <name type="scientific">Rhizobium loti</name>
    <name type="common">Mesorhizobium loti</name>
    <dbReference type="NCBI Taxonomy" id="381"/>
    <lineage>
        <taxon>Bacteria</taxon>
        <taxon>Pseudomonadati</taxon>
        <taxon>Pseudomonadota</taxon>
        <taxon>Alphaproteobacteria</taxon>
        <taxon>Hyphomicrobiales</taxon>
        <taxon>Phyllobacteriaceae</taxon>
        <taxon>Mesorhizobium</taxon>
    </lineage>
</organism>
<dbReference type="InterPro" id="IPR000914">
    <property type="entry name" value="SBP_5_dom"/>
</dbReference>
<gene>
    <name evidence="7" type="ORF">C8D77_10243</name>
</gene>
<sequence>MRTMTKAFLSGSALLSAGLFMTSLPSAAMAQEATFALPAGELGATSYNPVTSSNLNSATSLIYDRLIEQDADQSFHPHLATSWQESPDGMTWEFKLHPGVKFHDGEPFNAETIAAWIPTFAGTENAFMVEAIDKVVVVDPLTIKFVMKRPEPNMLYNLASSFMGVPSPKSYKALGKDYGVTTAVGTGPFKLESFSIGLETVLVRNDDYAWDSDLSVNQGAAKIAKITFREIPDQSTAFLELKTGGVDVLLGVPTDFLSIIKSEKAATIITMPGTGINYMPINTSVAPFTDIKVRQATALAINQKAILDSVYAGVGQEAHNFLISSLPESQVKPGLDVSFDLAKANALLDEAGWKRADDGVRAKDGQPLKVKLFTQNDTEFKRLTQVVQAQLKDIGMDAEITVLDSSTIRDEYKKNNHQLAVRGYDWNNADILDWFFSGARLGYPNISMWKDAKSDELNKTAMTNSKTSAERIANFRTYHEYLLSQFLFVPIYQPATNIAFNPKTVSVPEKVRGPRFRSQTIMDMQVLQ</sequence>
<feature type="signal peptide" evidence="5">
    <location>
        <begin position="1"/>
        <end position="30"/>
    </location>
</feature>
<dbReference type="SUPFAM" id="SSF53850">
    <property type="entry name" value="Periplasmic binding protein-like II"/>
    <property type="match status" value="1"/>
</dbReference>
<dbReference type="EMBL" id="QGGH01000002">
    <property type="protein sequence ID" value="PWJ92271.1"/>
    <property type="molecule type" value="Genomic_DNA"/>
</dbReference>
<dbReference type="Gene3D" id="3.40.190.10">
    <property type="entry name" value="Periplasmic binding protein-like II"/>
    <property type="match status" value="1"/>
</dbReference>
<dbReference type="Gene3D" id="3.10.105.10">
    <property type="entry name" value="Dipeptide-binding Protein, Domain 3"/>
    <property type="match status" value="1"/>
</dbReference>
<evidence type="ECO:0000256" key="2">
    <source>
        <dbReference type="ARBA" id="ARBA00005695"/>
    </source>
</evidence>
<comment type="caution">
    <text evidence="7">The sequence shown here is derived from an EMBL/GenBank/DDBJ whole genome shotgun (WGS) entry which is preliminary data.</text>
</comment>
<feature type="chain" id="PRO_5034033148" evidence="5">
    <location>
        <begin position="31"/>
        <end position="528"/>
    </location>
</feature>
<dbReference type="GO" id="GO:1904680">
    <property type="term" value="F:peptide transmembrane transporter activity"/>
    <property type="evidence" value="ECO:0007669"/>
    <property type="project" value="TreeGrafter"/>
</dbReference>
<dbReference type="GeneID" id="61051093"/>
<dbReference type="AlphaFoldDB" id="A0A8E3B540"/>
<evidence type="ECO:0000313" key="8">
    <source>
        <dbReference type="Proteomes" id="UP000245631"/>
    </source>
</evidence>
<keyword evidence="3" id="KW-0813">Transport</keyword>
<dbReference type="GO" id="GO:0015833">
    <property type="term" value="P:peptide transport"/>
    <property type="evidence" value="ECO:0007669"/>
    <property type="project" value="TreeGrafter"/>
</dbReference>
<proteinExistence type="inferred from homology"/>
<comment type="subcellular location">
    <subcellularLocation>
        <location evidence="1">Periplasm</location>
    </subcellularLocation>
</comment>
<dbReference type="GO" id="GO:0030288">
    <property type="term" value="C:outer membrane-bounded periplasmic space"/>
    <property type="evidence" value="ECO:0007669"/>
    <property type="project" value="UniProtKB-ARBA"/>
</dbReference>
<protein>
    <submittedName>
        <fullName evidence="7">Peptide/nickel transport system substrate-binding protein</fullName>
    </submittedName>
</protein>
<feature type="domain" description="Solute-binding protein family 5" evidence="6">
    <location>
        <begin position="75"/>
        <end position="430"/>
    </location>
</feature>
<keyword evidence="4 5" id="KW-0732">Signal</keyword>
<name>A0A8E3B540_RHILI</name>
<evidence type="ECO:0000256" key="1">
    <source>
        <dbReference type="ARBA" id="ARBA00004418"/>
    </source>
</evidence>
<accession>A0A8E3B540</accession>